<organism evidence="2">
    <name type="scientific">bioreactor metagenome</name>
    <dbReference type="NCBI Taxonomy" id="1076179"/>
    <lineage>
        <taxon>unclassified sequences</taxon>
        <taxon>metagenomes</taxon>
        <taxon>ecological metagenomes</taxon>
    </lineage>
</organism>
<keyword evidence="1" id="KW-1133">Transmembrane helix</keyword>
<feature type="transmembrane region" description="Helical" evidence="1">
    <location>
        <begin position="62"/>
        <end position="82"/>
    </location>
</feature>
<comment type="caution">
    <text evidence="2">The sequence shown here is derived from an EMBL/GenBank/DDBJ whole genome shotgun (WGS) entry which is preliminary data.</text>
</comment>
<protein>
    <submittedName>
        <fullName evidence="2">Uncharacterized protein</fullName>
    </submittedName>
</protein>
<name>A0A645DDH8_9ZZZZ</name>
<evidence type="ECO:0000313" key="2">
    <source>
        <dbReference type="EMBL" id="MPM86622.1"/>
    </source>
</evidence>
<gene>
    <name evidence="2" type="ORF">SDC9_133712</name>
</gene>
<proteinExistence type="predicted"/>
<reference evidence="2" key="1">
    <citation type="submission" date="2019-08" db="EMBL/GenBank/DDBJ databases">
        <authorList>
            <person name="Kucharzyk K."/>
            <person name="Murdoch R.W."/>
            <person name="Higgins S."/>
            <person name="Loffler F."/>
        </authorList>
    </citation>
    <scope>NUCLEOTIDE SEQUENCE</scope>
</reference>
<evidence type="ECO:0000256" key="1">
    <source>
        <dbReference type="SAM" id="Phobius"/>
    </source>
</evidence>
<feature type="transmembrane region" description="Helical" evidence="1">
    <location>
        <begin position="25"/>
        <end position="41"/>
    </location>
</feature>
<dbReference type="EMBL" id="VSSQ01034612">
    <property type="protein sequence ID" value="MPM86622.1"/>
    <property type="molecule type" value="Genomic_DNA"/>
</dbReference>
<dbReference type="AlphaFoldDB" id="A0A645DDH8"/>
<keyword evidence="1" id="KW-0472">Membrane</keyword>
<keyword evidence="1" id="KW-0812">Transmembrane</keyword>
<sequence length="140" mass="16167">MLDHGRFRIVSDEIIVFIIPCQRERAHAVILPIVAVAAFFLERIFKIAKPNLFPARNTAVKFIYIIVYTLIHVFNAVGHIHLPPHKPCIINAAQTLELAYERNAFALGNKLRRLYAVHKQLELRQFKLARRYVIACRPVS</sequence>
<accession>A0A645DDH8</accession>